<evidence type="ECO:0000313" key="7">
    <source>
        <dbReference type="Proteomes" id="UP001234989"/>
    </source>
</evidence>
<keyword evidence="2 4" id="KW-1133">Transmembrane helix</keyword>
<feature type="transmembrane region" description="Helical" evidence="4">
    <location>
        <begin position="245"/>
        <end position="273"/>
    </location>
</feature>
<keyword evidence="1 4" id="KW-0812">Transmembrane</keyword>
<evidence type="ECO:0000259" key="5">
    <source>
        <dbReference type="PROSITE" id="PS50929"/>
    </source>
</evidence>
<dbReference type="PANTHER" id="PTHR36617:SF16">
    <property type="entry name" value="OS04G0516500 PROTEIN"/>
    <property type="match status" value="1"/>
</dbReference>
<organism evidence="6 7">
    <name type="scientific">Solanum verrucosum</name>
    <dbReference type="NCBI Taxonomy" id="315347"/>
    <lineage>
        <taxon>Eukaryota</taxon>
        <taxon>Viridiplantae</taxon>
        <taxon>Streptophyta</taxon>
        <taxon>Embryophyta</taxon>
        <taxon>Tracheophyta</taxon>
        <taxon>Spermatophyta</taxon>
        <taxon>Magnoliopsida</taxon>
        <taxon>eudicotyledons</taxon>
        <taxon>Gunneridae</taxon>
        <taxon>Pentapetalae</taxon>
        <taxon>asterids</taxon>
        <taxon>lamiids</taxon>
        <taxon>Solanales</taxon>
        <taxon>Solanaceae</taxon>
        <taxon>Solanoideae</taxon>
        <taxon>Solaneae</taxon>
        <taxon>Solanum</taxon>
    </lineage>
</organism>
<keyword evidence="3 4" id="KW-0472">Membrane</keyword>
<name>A0AAF0V798_SOLVR</name>
<feature type="domain" description="ABC transmembrane type-1" evidence="5">
    <location>
        <begin position="170"/>
        <end position="274"/>
    </location>
</feature>
<dbReference type="Gene3D" id="1.20.1560.10">
    <property type="entry name" value="ABC transporter type 1, transmembrane domain"/>
    <property type="match status" value="1"/>
</dbReference>
<dbReference type="AlphaFoldDB" id="A0AAF0V798"/>
<dbReference type="GO" id="GO:0140359">
    <property type="term" value="F:ABC-type transporter activity"/>
    <property type="evidence" value="ECO:0007669"/>
    <property type="project" value="InterPro"/>
</dbReference>
<dbReference type="PROSITE" id="PS50929">
    <property type="entry name" value="ABC_TM1F"/>
    <property type="match status" value="1"/>
</dbReference>
<dbReference type="InterPro" id="IPR036640">
    <property type="entry name" value="ABC1_TM_sf"/>
</dbReference>
<dbReference type="Pfam" id="PF00664">
    <property type="entry name" value="ABC_membrane"/>
    <property type="match status" value="1"/>
</dbReference>
<proteinExistence type="predicted"/>
<reference evidence="6" key="1">
    <citation type="submission" date="2023-08" db="EMBL/GenBank/DDBJ databases">
        <title>A de novo genome assembly of Solanum verrucosum Schlechtendal, a Mexican diploid species geographically isolated from the other diploid A-genome species in potato relatives.</title>
        <authorList>
            <person name="Hosaka K."/>
        </authorList>
    </citation>
    <scope>NUCLEOTIDE SEQUENCE</scope>
    <source>
        <tissue evidence="6">Young leaves</tissue>
    </source>
</reference>
<evidence type="ECO:0000256" key="4">
    <source>
        <dbReference type="SAM" id="Phobius"/>
    </source>
</evidence>
<feature type="transmembrane region" description="Helical" evidence="4">
    <location>
        <begin position="171"/>
        <end position="188"/>
    </location>
</feature>
<evidence type="ECO:0000256" key="3">
    <source>
        <dbReference type="ARBA" id="ARBA00023136"/>
    </source>
</evidence>
<evidence type="ECO:0000256" key="2">
    <source>
        <dbReference type="ARBA" id="ARBA00022989"/>
    </source>
</evidence>
<keyword evidence="7" id="KW-1185">Reference proteome</keyword>
<dbReference type="EMBL" id="CP133623">
    <property type="protein sequence ID" value="WMV58424.1"/>
    <property type="molecule type" value="Genomic_DNA"/>
</dbReference>
<gene>
    <name evidence="6" type="ORF">MTR67_051809</name>
</gene>
<evidence type="ECO:0000256" key="1">
    <source>
        <dbReference type="ARBA" id="ARBA00022692"/>
    </source>
</evidence>
<dbReference type="InterPro" id="IPR011527">
    <property type="entry name" value="ABC1_TM_dom"/>
</dbReference>
<evidence type="ECO:0000313" key="6">
    <source>
        <dbReference type="EMBL" id="WMV58424.1"/>
    </source>
</evidence>
<dbReference type="GO" id="GO:0016020">
    <property type="term" value="C:membrane"/>
    <property type="evidence" value="ECO:0007669"/>
    <property type="project" value="InterPro"/>
</dbReference>
<accession>A0AAF0V798</accession>
<dbReference type="InterPro" id="IPR026960">
    <property type="entry name" value="RVT-Znf"/>
</dbReference>
<dbReference type="Pfam" id="PF13966">
    <property type="entry name" value="zf-RVT"/>
    <property type="match status" value="1"/>
</dbReference>
<sequence length="564" mass="65452">MLHLLNFVEEKNSQLHDGSIELEPFDIDFGIVARAPTCLASVSPATITLLELAKDEDKEEWVIRLGKRQNREGIIVWKRDSNPNPNPNPKFKTQLCLRKQRQRLRCVYSGEYSENEVDSRNKLVEFIKNVFPGGNWWKLSSEDVDVGGTSKPVTVVRALNRMWELIAEDRFLIFAAFTALIVTAVKRMREKLYSTLLLQDISFFDSETVGDLTSRLGADCQQVSRVIGNDLNLILRNVLQGTGALVYLLFLSWPLGLCTLAICCALFTIMLLYGQLDSIRRKFLWQGNKERKGYHLVKWKKVINDKRVGGLGIKNLKNQSNALRMKWLWRYSNDDQNLWGSVIKAKYEESENWMTKEVTTPYDVSLWKSIRSLWDDFKPNTKIKVVDGAKTRFWKEDWHEAGNLETLFPDIHTLVLQQQSTIAELWTPHGWNIIFRRHLNDWEIPRVTKFFSVIEQFSGLETRKDRLQRLRNCKGTFKVSAAYRKLNHPITQAPKWPCKHIWKAKIPHKVACFVWLLAKEVVLTQENLMKRGITLVHPVQGHWPIVESIPKAQKHLMGQACNSW</sequence>
<protein>
    <recommendedName>
        <fullName evidence="5">ABC transmembrane type-1 domain-containing protein</fullName>
    </recommendedName>
</protein>
<dbReference type="SUPFAM" id="SSF90123">
    <property type="entry name" value="ABC transporter transmembrane region"/>
    <property type="match status" value="1"/>
</dbReference>
<dbReference type="PANTHER" id="PTHR36617">
    <property type="entry name" value="PROTEIN, PUTATIVE-RELATED"/>
    <property type="match status" value="1"/>
</dbReference>
<dbReference type="GO" id="GO:0005524">
    <property type="term" value="F:ATP binding"/>
    <property type="evidence" value="ECO:0007669"/>
    <property type="project" value="InterPro"/>
</dbReference>
<dbReference type="Proteomes" id="UP001234989">
    <property type="component" value="Chromosome 12"/>
</dbReference>